<evidence type="ECO:0000256" key="2">
    <source>
        <dbReference type="ARBA" id="ARBA00023012"/>
    </source>
</evidence>
<evidence type="ECO:0000259" key="9">
    <source>
        <dbReference type="PROSITE" id="PS51755"/>
    </source>
</evidence>
<evidence type="ECO:0000259" key="8">
    <source>
        <dbReference type="PROSITE" id="PS50110"/>
    </source>
</evidence>
<feature type="domain" description="OmpR/PhoB-type" evidence="9">
    <location>
        <begin position="132"/>
        <end position="231"/>
    </location>
</feature>
<dbReference type="EMBL" id="JANQBD010000002">
    <property type="protein sequence ID" value="MCR8630181.1"/>
    <property type="molecule type" value="Genomic_DNA"/>
</dbReference>
<evidence type="ECO:0000313" key="10">
    <source>
        <dbReference type="EMBL" id="MCR8630181.1"/>
    </source>
</evidence>
<keyword evidence="3" id="KW-0805">Transcription regulation</keyword>
<evidence type="ECO:0000256" key="4">
    <source>
        <dbReference type="ARBA" id="ARBA00023125"/>
    </source>
</evidence>
<organism evidence="10 11">
    <name type="scientific">Paenibacillus radicis</name>
    <name type="common">ex Xue et al. 2023</name>
    <dbReference type="NCBI Taxonomy" id="2972489"/>
    <lineage>
        <taxon>Bacteria</taxon>
        <taxon>Bacillati</taxon>
        <taxon>Bacillota</taxon>
        <taxon>Bacilli</taxon>
        <taxon>Bacillales</taxon>
        <taxon>Paenibacillaceae</taxon>
        <taxon>Paenibacillus</taxon>
    </lineage>
</organism>
<dbReference type="Pfam" id="PF00486">
    <property type="entry name" value="Trans_reg_C"/>
    <property type="match status" value="1"/>
</dbReference>
<dbReference type="SUPFAM" id="SSF52172">
    <property type="entry name" value="CheY-like"/>
    <property type="match status" value="1"/>
</dbReference>
<dbReference type="InterPro" id="IPR039420">
    <property type="entry name" value="WalR-like"/>
</dbReference>
<evidence type="ECO:0000256" key="7">
    <source>
        <dbReference type="PROSITE-ProRule" id="PRU01091"/>
    </source>
</evidence>
<keyword evidence="11" id="KW-1185">Reference proteome</keyword>
<dbReference type="CDD" id="cd17574">
    <property type="entry name" value="REC_OmpR"/>
    <property type="match status" value="1"/>
</dbReference>
<dbReference type="InterPro" id="IPR011006">
    <property type="entry name" value="CheY-like_superfamily"/>
</dbReference>
<proteinExistence type="predicted"/>
<keyword evidence="1 6" id="KW-0597">Phosphoprotein</keyword>
<dbReference type="Gene3D" id="3.40.50.2300">
    <property type="match status" value="1"/>
</dbReference>
<dbReference type="InterPro" id="IPR001867">
    <property type="entry name" value="OmpR/PhoB-type_DNA-bd"/>
</dbReference>
<evidence type="ECO:0000256" key="1">
    <source>
        <dbReference type="ARBA" id="ARBA00022553"/>
    </source>
</evidence>
<keyword evidence="4 7" id="KW-0238">DNA-binding</keyword>
<reference evidence="10 11" key="1">
    <citation type="submission" date="2022-08" db="EMBL/GenBank/DDBJ databases">
        <title>Paenibacillus endoradicis sp. nov., Paenibacillus radicibacter sp. nov and Paenibacillus pararadicis sp. nov., three cold-adapted plant growth-promoting bacteria isolated from root of Larix gmelinii in Great Khingan.</title>
        <authorList>
            <person name="Xue H."/>
        </authorList>
    </citation>
    <scope>NUCLEOTIDE SEQUENCE [LARGE SCALE GENOMIC DNA]</scope>
    <source>
        <strain evidence="10 11">N5-1-1-5</strain>
    </source>
</reference>
<dbReference type="Gene3D" id="1.10.10.10">
    <property type="entry name" value="Winged helix-like DNA-binding domain superfamily/Winged helix DNA-binding domain"/>
    <property type="match status" value="1"/>
</dbReference>
<accession>A0ABT1YAG3</accession>
<dbReference type="InterPro" id="IPR036388">
    <property type="entry name" value="WH-like_DNA-bd_sf"/>
</dbReference>
<dbReference type="PROSITE" id="PS51755">
    <property type="entry name" value="OMPR_PHOB"/>
    <property type="match status" value="1"/>
</dbReference>
<evidence type="ECO:0000313" key="11">
    <source>
        <dbReference type="Proteomes" id="UP001300012"/>
    </source>
</evidence>
<dbReference type="SMART" id="SM00448">
    <property type="entry name" value="REC"/>
    <property type="match status" value="1"/>
</dbReference>
<dbReference type="PANTHER" id="PTHR48111:SF40">
    <property type="entry name" value="PHOSPHATE REGULON TRANSCRIPTIONAL REGULATORY PROTEIN PHOB"/>
    <property type="match status" value="1"/>
</dbReference>
<feature type="modified residue" description="4-aspartylphosphate" evidence="6">
    <location>
        <position position="55"/>
    </location>
</feature>
<dbReference type="Proteomes" id="UP001300012">
    <property type="component" value="Unassembled WGS sequence"/>
</dbReference>
<dbReference type="Gene3D" id="6.10.250.690">
    <property type="match status" value="1"/>
</dbReference>
<dbReference type="SMART" id="SM00862">
    <property type="entry name" value="Trans_reg_C"/>
    <property type="match status" value="1"/>
</dbReference>
<dbReference type="PROSITE" id="PS50110">
    <property type="entry name" value="RESPONSE_REGULATORY"/>
    <property type="match status" value="1"/>
</dbReference>
<feature type="DNA-binding region" description="OmpR/PhoB-type" evidence="7">
    <location>
        <begin position="132"/>
        <end position="231"/>
    </location>
</feature>
<keyword evidence="5" id="KW-0804">Transcription</keyword>
<dbReference type="InterPro" id="IPR001789">
    <property type="entry name" value="Sig_transdc_resp-reg_receiver"/>
</dbReference>
<gene>
    <name evidence="10" type="ORF">NV381_03095</name>
</gene>
<evidence type="ECO:0000256" key="3">
    <source>
        <dbReference type="ARBA" id="ARBA00023015"/>
    </source>
</evidence>
<evidence type="ECO:0000256" key="5">
    <source>
        <dbReference type="ARBA" id="ARBA00023163"/>
    </source>
</evidence>
<keyword evidence="2" id="KW-0902">Two-component regulatory system</keyword>
<dbReference type="RefSeq" id="WP_258211801.1">
    <property type="nucleotide sequence ID" value="NZ_JANQBD010000002.1"/>
</dbReference>
<sequence>MTEGAKILIVDDEKEIRDLISLYLRNHGLQVVMAKDGSQTLGLLKQEKPDLMVLDIVLPDMDGVELCRRIREHSDIPIVFLSCKREADDIIWGLDTGGDDYMTKPFDPMVLVSRVKANLRRAAAVQKRDRESMLITCGDLQVNLQSLEVMVKGELIDLFAKERQLLLFLLKNPNQVFSAEQLHRQVWGWDSFSDERTVMVHISNLRKKIETDQSATKYFHTVRGFGYKFCWDK</sequence>
<name>A0ABT1YAG3_9BACL</name>
<dbReference type="Pfam" id="PF00072">
    <property type="entry name" value="Response_reg"/>
    <property type="match status" value="1"/>
</dbReference>
<feature type="domain" description="Response regulatory" evidence="8">
    <location>
        <begin position="6"/>
        <end position="119"/>
    </location>
</feature>
<comment type="caution">
    <text evidence="10">The sequence shown here is derived from an EMBL/GenBank/DDBJ whole genome shotgun (WGS) entry which is preliminary data.</text>
</comment>
<evidence type="ECO:0000256" key="6">
    <source>
        <dbReference type="PROSITE-ProRule" id="PRU00169"/>
    </source>
</evidence>
<dbReference type="PANTHER" id="PTHR48111">
    <property type="entry name" value="REGULATOR OF RPOS"/>
    <property type="match status" value="1"/>
</dbReference>
<dbReference type="CDD" id="cd00383">
    <property type="entry name" value="trans_reg_C"/>
    <property type="match status" value="1"/>
</dbReference>
<protein>
    <submittedName>
        <fullName evidence="10">Response regulator transcription factor</fullName>
    </submittedName>
</protein>